<evidence type="ECO:0000313" key="2">
    <source>
        <dbReference type="EMBL" id="KAF1976890.1"/>
    </source>
</evidence>
<name>A0A6A5VJR2_9PLEO</name>
<dbReference type="EMBL" id="ML976665">
    <property type="protein sequence ID" value="KAF1976890.1"/>
    <property type="molecule type" value="Genomic_DNA"/>
</dbReference>
<dbReference type="Pfam" id="PF13924">
    <property type="entry name" value="Lipocalin_5"/>
    <property type="match status" value="1"/>
</dbReference>
<evidence type="ECO:0000259" key="1">
    <source>
        <dbReference type="Pfam" id="PF13924"/>
    </source>
</evidence>
<reference evidence="2" key="1">
    <citation type="journal article" date="2020" name="Stud. Mycol.">
        <title>101 Dothideomycetes genomes: a test case for predicting lifestyles and emergence of pathogens.</title>
        <authorList>
            <person name="Haridas S."/>
            <person name="Albert R."/>
            <person name="Binder M."/>
            <person name="Bloem J."/>
            <person name="Labutti K."/>
            <person name="Salamov A."/>
            <person name="Andreopoulos B."/>
            <person name="Baker S."/>
            <person name="Barry K."/>
            <person name="Bills G."/>
            <person name="Bluhm B."/>
            <person name="Cannon C."/>
            <person name="Castanera R."/>
            <person name="Culley D."/>
            <person name="Daum C."/>
            <person name="Ezra D."/>
            <person name="Gonzalez J."/>
            <person name="Henrissat B."/>
            <person name="Kuo A."/>
            <person name="Liang C."/>
            <person name="Lipzen A."/>
            <person name="Lutzoni F."/>
            <person name="Magnuson J."/>
            <person name="Mondo S."/>
            <person name="Nolan M."/>
            <person name="Ohm R."/>
            <person name="Pangilinan J."/>
            <person name="Park H.-J."/>
            <person name="Ramirez L."/>
            <person name="Alfaro M."/>
            <person name="Sun H."/>
            <person name="Tritt A."/>
            <person name="Yoshinaga Y."/>
            <person name="Zwiers L.-H."/>
            <person name="Turgeon B."/>
            <person name="Goodwin S."/>
            <person name="Spatafora J."/>
            <person name="Crous P."/>
            <person name="Grigoriev I."/>
        </authorList>
    </citation>
    <scope>NUCLEOTIDE SEQUENCE</scope>
    <source>
        <strain evidence="2">CBS 107.79</strain>
    </source>
</reference>
<protein>
    <recommendedName>
        <fullName evidence="1">Lipocalin-like domain-containing protein</fullName>
    </recommendedName>
</protein>
<gene>
    <name evidence="2" type="ORF">BU23DRAFT_596829</name>
</gene>
<feature type="domain" description="Lipocalin-like" evidence="1">
    <location>
        <begin position="40"/>
        <end position="155"/>
    </location>
</feature>
<sequence>MKTPEQFLALLSGAWLLQNESSVYPNGTTLPRPDSVLGPNPTSYMSAILVPTLPAYRPLSLHYGRFENTTDAEWAVLGQRNLAYAAPFSLSVLPEADEDDGVVMHGPLMCNVPSYDGVYFERNFTVLGTGEEYGRWLRLALRGQEGVRVVLVWRKRE</sequence>
<keyword evidence="3" id="KW-1185">Reference proteome</keyword>
<dbReference type="InterPro" id="IPR024311">
    <property type="entry name" value="Lipocalin-like"/>
</dbReference>
<evidence type="ECO:0000313" key="3">
    <source>
        <dbReference type="Proteomes" id="UP000800036"/>
    </source>
</evidence>
<proteinExistence type="predicted"/>
<dbReference type="AlphaFoldDB" id="A0A6A5VJR2"/>
<accession>A0A6A5VJR2</accession>
<organism evidence="2 3">
    <name type="scientific">Bimuria novae-zelandiae CBS 107.79</name>
    <dbReference type="NCBI Taxonomy" id="1447943"/>
    <lineage>
        <taxon>Eukaryota</taxon>
        <taxon>Fungi</taxon>
        <taxon>Dikarya</taxon>
        <taxon>Ascomycota</taxon>
        <taxon>Pezizomycotina</taxon>
        <taxon>Dothideomycetes</taxon>
        <taxon>Pleosporomycetidae</taxon>
        <taxon>Pleosporales</taxon>
        <taxon>Massarineae</taxon>
        <taxon>Didymosphaeriaceae</taxon>
        <taxon>Bimuria</taxon>
    </lineage>
</organism>
<dbReference type="OrthoDB" id="3904217at2759"/>
<dbReference type="Proteomes" id="UP000800036">
    <property type="component" value="Unassembled WGS sequence"/>
</dbReference>